<evidence type="ECO:0000313" key="1">
    <source>
        <dbReference type="EMBL" id="SMG30952.1"/>
    </source>
</evidence>
<keyword evidence="2" id="KW-1185">Reference proteome</keyword>
<dbReference type="RefSeq" id="WP_085484888.1">
    <property type="nucleotide sequence ID" value="NZ_FXAY01000002.1"/>
</dbReference>
<gene>
    <name evidence="1" type="ORF">SAMN06296010_1737</name>
</gene>
<protein>
    <submittedName>
        <fullName evidence="1">Polyketide cyclase / dehydrase and lipid transport</fullName>
    </submittedName>
</protein>
<evidence type="ECO:0000313" key="2">
    <source>
        <dbReference type="Proteomes" id="UP000193244"/>
    </source>
</evidence>
<proteinExistence type="predicted"/>
<reference evidence="2" key="1">
    <citation type="submission" date="2017-04" db="EMBL/GenBank/DDBJ databases">
        <authorList>
            <person name="Varghese N."/>
            <person name="Submissions S."/>
        </authorList>
    </citation>
    <scope>NUCLEOTIDE SEQUENCE [LARGE SCALE GENOMIC DNA]</scope>
    <source>
        <strain evidence="2">VKM Ac-2510</strain>
    </source>
</reference>
<name>A0A1X7JS54_9MICO</name>
<dbReference type="EMBL" id="FXAY01000002">
    <property type="protein sequence ID" value="SMG30952.1"/>
    <property type="molecule type" value="Genomic_DNA"/>
</dbReference>
<dbReference type="Pfam" id="PF10604">
    <property type="entry name" value="Polyketide_cyc2"/>
    <property type="match status" value="1"/>
</dbReference>
<dbReference type="AlphaFoldDB" id="A0A1X7JS54"/>
<dbReference type="InterPro" id="IPR019587">
    <property type="entry name" value="Polyketide_cyclase/dehydratase"/>
</dbReference>
<sequence>MASAKALIVIRKPISEVFEYTASAENGPAFIPNLNENTNITPEKAGVDQTFDWRFNMAGADLRGKAEGIAFEVDKKVTLRLTGDVNATWDYTFDDLGDGTTRITTEILYEIEPTVLQKVVNAALLDRINQNTIEQMFDNLKLILESDD</sequence>
<dbReference type="SUPFAM" id="SSF55961">
    <property type="entry name" value="Bet v1-like"/>
    <property type="match status" value="1"/>
</dbReference>
<accession>A0A1X7JS54</accession>
<organism evidence="1 2">
    <name type="scientific">Agreia pratensis</name>
    <dbReference type="NCBI Taxonomy" id="150121"/>
    <lineage>
        <taxon>Bacteria</taxon>
        <taxon>Bacillati</taxon>
        <taxon>Actinomycetota</taxon>
        <taxon>Actinomycetes</taxon>
        <taxon>Micrococcales</taxon>
        <taxon>Microbacteriaceae</taxon>
        <taxon>Agreia</taxon>
    </lineage>
</organism>
<dbReference type="Proteomes" id="UP000193244">
    <property type="component" value="Unassembled WGS sequence"/>
</dbReference>
<dbReference type="OrthoDB" id="4618973at2"/>
<dbReference type="InterPro" id="IPR023393">
    <property type="entry name" value="START-like_dom_sf"/>
</dbReference>
<dbReference type="STRING" id="150121.SAMN06296010_1737"/>
<dbReference type="Gene3D" id="3.30.530.20">
    <property type="match status" value="1"/>
</dbReference>